<dbReference type="Proteomes" id="UP000759103">
    <property type="component" value="Unassembled WGS sequence"/>
</dbReference>
<feature type="transmembrane region" description="Helical" evidence="1">
    <location>
        <begin position="225"/>
        <end position="250"/>
    </location>
</feature>
<gene>
    <name evidence="2" type="ORF">KZ820_19065</name>
</gene>
<keyword evidence="1" id="KW-1133">Transmembrane helix</keyword>
<accession>A0ABS7BTJ4</accession>
<keyword evidence="1" id="KW-0472">Membrane</keyword>
<feature type="transmembrane region" description="Helical" evidence="1">
    <location>
        <begin position="139"/>
        <end position="168"/>
    </location>
</feature>
<sequence>MIRMATVWERTVDVLRGRAAILAGIAFVTLFLPTVSSAAVTSFVGDVQAARLLASLVSAVLMLFGMLAITAVASDPRVDRGAAYRLAANRLPAAIGVTLVLVIALSLTFVPGTLALIAAGATVTATGMVEMQRAAAGPLALSAGLILVAAALLLWLGARLAPLFAVVVNERLGLGAIRRAFALTRGAAARLIGVLILYAVLVMVLSVAVRSVVGVVLRLLLDSDAAVLFGTSVALAIVSAGATVVQNAFYAQYYAAAREREEAAPSA</sequence>
<evidence type="ECO:0000313" key="3">
    <source>
        <dbReference type="Proteomes" id="UP000759103"/>
    </source>
</evidence>
<evidence type="ECO:0000256" key="1">
    <source>
        <dbReference type="SAM" id="Phobius"/>
    </source>
</evidence>
<keyword evidence="1" id="KW-0812">Transmembrane</keyword>
<reference evidence="2 3" key="1">
    <citation type="submission" date="2021-07" db="EMBL/GenBank/DDBJ databases">
        <title>Sphingomonas sp.</title>
        <authorList>
            <person name="Feng G."/>
            <person name="Li J."/>
            <person name="Pan M."/>
        </authorList>
    </citation>
    <scope>NUCLEOTIDE SEQUENCE [LARGE SCALE GENOMIC DNA]</scope>
    <source>
        <strain evidence="2 3">RRHST34</strain>
    </source>
</reference>
<evidence type="ECO:0000313" key="2">
    <source>
        <dbReference type="EMBL" id="MBW6532850.1"/>
    </source>
</evidence>
<organism evidence="2 3">
    <name type="scientific">Sphingomonas citri</name>
    <dbReference type="NCBI Taxonomy" id="2862499"/>
    <lineage>
        <taxon>Bacteria</taxon>
        <taxon>Pseudomonadati</taxon>
        <taxon>Pseudomonadota</taxon>
        <taxon>Alphaproteobacteria</taxon>
        <taxon>Sphingomonadales</taxon>
        <taxon>Sphingomonadaceae</taxon>
        <taxon>Sphingomonas</taxon>
    </lineage>
</organism>
<feature type="transmembrane region" description="Helical" evidence="1">
    <location>
        <begin position="53"/>
        <end position="73"/>
    </location>
</feature>
<proteinExistence type="predicted"/>
<evidence type="ECO:0008006" key="4">
    <source>
        <dbReference type="Google" id="ProtNLM"/>
    </source>
</evidence>
<keyword evidence="3" id="KW-1185">Reference proteome</keyword>
<comment type="caution">
    <text evidence="2">The sequence shown here is derived from an EMBL/GenBank/DDBJ whole genome shotgun (WGS) entry which is preliminary data.</text>
</comment>
<feature type="transmembrane region" description="Helical" evidence="1">
    <location>
        <begin position="189"/>
        <end position="213"/>
    </location>
</feature>
<protein>
    <recommendedName>
        <fullName evidence="4">Glycerophosphoryl diester phosphodiesterase membrane domain-containing protein</fullName>
    </recommendedName>
</protein>
<dbReference type="RefSeq" id="WP_219750438.1">
    <property type="nucleotide sequence ID" value="NZ_JAHXZN010000010.1"/>
</dbReference>
<dbReference type="EMBL" id="JAHXZN010000010">
    <property type="protein sequence ID" value="MBW6532850.1"/>
    <property type="molecule type" value="Genomic_DNA"/>
</dbReference>
<feature type="transmembrane region" description="Helical" evidence="1">
    <location>
        <begin position="94"/>
        <end position="119"/>
    </location>
</feature>
<name>A0ABS7BTJ4_9SPHN</name>